<dbReference type="RefSeq" id="WP_016395488.1">
    <property type="nucleotide sequence ID" value="NZ_BSOM01000025.1"/>
</dbReference>
<proteinExistence type="predicted"/>
<evidence type="ECO:0000313" key="1">
    <source>
        <dbReference type="EMBL" id="AXM96363.1"/>
    </source>
</evidence>
<reference evidence="1 2" key="1">
    <citation type="submission" date="2018-07" db="EMBL/GenBank/DDBJ databases">
        <title>Complete genome sequence of a Pseudomonas plecoglossicida strain pathogenic to the marine fish, Larimichthys crocea.</title>
        <authorList>
            <person name="Tao Z."/>
        </authorList>
    </citation>
    <scope>NUCLEOTIDE SEQUENCE [LARGE SCALE GENOMIC DNA]</scope>
    <source>
        <strain evidence="1 2">XSDHY-P</strain>
    </source>
</reference>
<dbReference type="Proteomes" id="UP000256503">
    <property type="component" value="Chromosome"/>
</dbReference>
<dbReference type="EMBL" id="CP031146">
    <property type="protein sequence ID" value="AXM96363.1"/>
    <property type="molecule type" value="Genomic_DNA"/>
</dbReference>
<protein>
    <submittedName>
        <fullName evidence="1">Uncharacterized protein</fullName>
    </submittedName>
</protein>
<dbReference type="AlphaFoldDB" id="A0AAD0QWP0"/>
<dbReference type="GeneID" id="49614041"/>
<gene>
    <name evidence="1" type="ORF">DVB73_11500</name>
</gene>
<accession>A0AAD0QWP0</accession>
<sequence>MHEPWQYLKLLLATITIMLPGCSGEMLLLPDRQEMKFKCDMDPYRQGCERMMDYQEHYRRINKPAT</sequence>
<evidence type="ECO:0000313" key="2">
    <source>
        <dbReference type="Proteomes" id="UP000256503"/>
    </source>
</evidence>
<organism evidence="1 2">
    <name type="scientific">Pseudomonas plecoglossicida</name>
    <dbReference type="NCBI Taxonomy" id="70775"/>
    <lineage>
        <taxon>Bacteria</taxon>
        <taxon>Pseudomonadati</taxon>
        <taxon>Pseudomonadota</taxon>
        <taxon>Gammaproteobacteria</taxon>
        <taxon>Pseudomonadales</taxon>
        <taxon>Pseudomonadaceae</taxon>
        <taxon>Pseudomonas</taxon>
    </lineage>
</organism>
<name>A0AAD0QWP0_PSEDL</name>